<dbReference type="Proteomes" id="UP000230390">
    <property type="component" value="Unassembled WGS sequence"/>
</dbReference>
<dbReference type="EMBL" id="PDOC01000023">
    <property type="protein sequence ID" value="PIL42646.1"/>
    <property type="molecule type" value="Genomic_DNA"/>
</dbReference>
<evidence type="ECO:0000313" key="4">
    <source>
        <dbReference type="Proteomes" id="UP000230390"/>
    </source>
</evidence>
<proteinExistence type="predicted"/>
<comment type="caution">
    <text evidence="3">The sequence shown here is derived from an EMBL/GenBank/DDBJ whole genome shotgun (WGS) entry which is preliminary data.</text>
</comment>
<feature type="chain" id="PRO_5013809137" evidence="2">
    <location>
        <begin position="23"/>
        <end position="97"/>
    </location>
</feature>
<feature type="transmembrane region" description="Helical" evidence="1">
    <location>
        <begin position="38"/>
        <end position="60"/>
    </location>
</feature>
<dbReference type="AlphaFoldDB" id="A0A2G8T9A9"/>
<keyword evidence="4" id="KW-1185">Reference proteome</keyword>
<keyword evidence="1" id="KW-0472">Membrane</keyword>
<gene>
    <name evidence="3" type="ORF">CR105_23225</name>
</gene>
<dbReference type="RefSeq" id="WP_099792687.1">
    <property type="nucleotide sequence ID" value="NZ_JBHLYV010000088.1"/>
</dbReference>
<feature type="signal peptide" evidence="2">
    <location>
        <begin position="1"/>
        <end position="22"/>
    </location>
</feature>
<keyword evidence="2" id="KW-0732">Signal</keyword>
<sequence>MKKYLPVLLVIAASIFSTAAFAAGGLEAGKTEVTNFKNWIYGTLAVVSVIYLMFQVVQAFSNKITWVDVGQACGKVAVLGGTPALVTFLWGIWGAAS</sequence>
<protein>
    <submittedName>
        <fullName evidence="3">Conjugal transfer protein</fullName>
    </submittedName>
</protein>
<keyword evidence="1" id="KW-0812">Transmembrane</keyword>
<dbReference type="OrthoDB" id="9006271at2"/>
<reference evidence="3 4" key="1">
    <citation type="submission" date="2017-10" db="EMBL/GenBank/DDBJ databases">
        <title>Massilia psychrophilum sp. nov., a novel purple-pigmented bacterium isolated from Tianshan glacier, Xinjiang Municipality, China.</title>
        <authorList>
            <person name="Wang H."/>
        </authorList>
    </citation>
    <scope>NUCLEOTIDE SEQUENCE [LARGE SCALE GENOMIC DNA]</scope>
    <source>
        <strain evidence="3 4">JCM 30074</strain>
    </source>
</reference>
<keyword evidence="1" id="KW-1133">Transmembrane helix</keyword>
<feature type="transmembrane region" description="Helical" evidence="1">
    <location>
        <begin position="72"/>
        <end position="93"/>
    </location>
</feature>
<evidence type="ECO:0000256" key="2">
    <source>
        <dbReference type="SAM" id="SignalP"/>
    </source>
</evidence>
<organism evidence="3 4">
    <name type="scientific">Massilia eurypsychrophila</name>
    <dbReference type="NCBI Taxonomy" id="1485217"/>
    <lineage>
        <taxon>Bacteria</taxon>
        <taxon>Pseudomonadati</taxon>
        <taxon>Pseudomonadota</taxon>
        <taxon>Betaproteobacteria</taxon>
        <taxon>Burkholderiales</taxon>
        <taxon>Oxalobacteraceae</taxon>
        <taxon>Telluria group</taxon>
        <taxon>Massilia</taxon>
    </lineage>
</organism>
<name>A0A2G8T9A9_9BURK</name>
<evidence type="ECO:0000313" key="3">
    <source>
        <dbReference type="EMBL" id="PIL42646.1"/>
    </source>
</evidence>
<evidence type="ECO:0000256" key="1">
    <source>
        <dbReference type="SAM" id="Phobius"/>
    </source>
</evidence>
<accession>A0A2G8T9A9</accession>